<keyword evidence="9" id="KW-0479">Metal-binding</keyword>
<name>A0ABV7MAV2_9PROT</name>
<evidence type="ECO:0000256" key="16">
    <source>
        <dbReference type="SAM" id="Phobius"/>
    </source>
</evidence>
<protein>
    <recommendedName>
        <fullName evidence="4 14">Cytochrome b</fullName>
    </recommendedName>
</protein>
<keyword evidence="6 14" id="KW-0349">Heme</keyword>
<evidence type="ECO:0000256" key="4">
    <source>
        <dbReference type="ARBA" id="ARBA00013531"/>
    </source>
</evidence>
<evidence type="ECO:0000313" key="20">
    <source>
        <dbReference type="Proteomes" id="UP001595607"/>
    </source>
</evidence>
<evidence type="ECO:0000259" key="18">
    <source>
        <dbReference type="PROSITE" id="PS51003"/>
    </source>
</evidence>
<evidence type="ECO:0000256" key="13">
    <source>
        <dbReference type="ARBA" id="ARBA00023136"/>
    </source>
</evidence>
<comment type="cofactor">
    <cofactor evidence="14">
        <name>heme b</name>
        <dbReference type="ChEBI" id="CHEBI:60344"/>
    </cofactor>
    <text evidence="14">Binds 2 heme groups non-covalently.</text>
</comment>
<feature type="domain" description="Cytochrome b/b6 N-terminal region profile" evidence="17">
    <location>
        <begin position="13"/>
        <end position="224"/>
    </location>
</feature>
<feature type="transmembrane region" description="Helical" evidence="16">
    <location>
        <begin position="155"/>
        <end position="175"/>
    </location>
</feature>
<evidence type="ECO:0000256" key="3">
    <source>
        <dbReference type="ARBA" id="ARBA00011649"/>
    </source>
</evidence>
<dbReference type="InterPro" id="IPR048260">
    <property type="entry name" value="Cytochrome_b_C_euk/bac"/>
</dbReference>
<feature type="transmembrane region" description="Helical" evidence="16">
    <location>
        <begin position="313"/>
        <end position="332"/>
    </location>
</feature>
<keyword evidence="10 14" id="KW-0249">Electron transport</keyword>
<feature type="transmembrane region" description="Helical" evidence="16">
    <location>
        <begin position="344"/>
        <end position="365"/>
    </location>
</feature>
<feature type="transmembrane region" description="Helical" evidence="16">
    <location>
        <begin position="91"/>
        <end position="111"/>
    </location>
</feature>
<proteinExistence type="inferred from homology"/>
<keyword evidence="12" id="KW-0408">Iron</keyword>
<evidence type="ECO:0000256" key="15">
    <source>
        <dbReference type="SAM" id="MobiDB-lite"/>
    </source>
</evidence>
<dbReference type="CDD" id="cd00284">
    <property type="entry name" value="Cytochrome_b_N"/>
    <property type="match status" value="1"/>
</dbReference>
<dbReference type="Pfam" id="PF00032">
    <property type="entry name" value="Cytochrom_B_C"/>
    <property type="match status" value="1"/>
</dbReference>
<feature type="transmembrane region" description="Helical" evidence="16">
    <location>
        <begin position="126"/>
        <end position="148"/>
    </location>
</feature>
<evidence type="ECO:0000256" key="8">
    <source>
        <dbReference type="ARBA" id="ARBA00022692"/>
    </source>
</evidence>
<dbReference type="InterPro" id="IPR027387">
    <property type="entry name" value="Cytb/b6-like_sf"/>
</dbReference>
<comment type="subunit">
    <text evidence="3 14">The main subunits of complex b-c1 are: cytochrome b, cytochrome c1 and the Rieske protein.</text>
</comment>
<evidence type="ECO:0000256" key="11">
    <source>
        <dbReference type="ARBA" id="ARBA00022989"/>
    </source>
</evidence>
<dbReference type="InterPro" id="IPR048259">
    <property type="entry name" value="Cytochrome_b_N_euk/bac"/>
</dbReference>
<keyword evidence="8 14" id="KW-0812">Transmembrane</keyword>
<evidence type="ECO:0000259" key="17">
    <source>
        <dbReference type="PROSITE" id="PS51002"/>
    </source>
</evidence>
<feature type="region of interest" description="Disordered" evidence="15">
    <location>
        <begin position="416"/>
        <end position="437"/>
    </location>
</feature>
<evidence type="ECO:0000256" key="9">
    <source>
        <dbReference type="ARBA" id="ARBA00022723"/>
    </source>
</evidence>
<keyword evidence="7 14" id="KW-0679">Respiratory chain</keyword>
<evidence type="ECO:0000256" key="1">
    <source>
        <dbReference type="ARBA" id="ARBA00002444"/>
    </source>
</evidence>
<accession>A0ABV7MAV2</accession>
<evidence type="ECO:0000256" key="10">
    <source>
        <dbReference type="ARBA" id="ARBA00022982"/>
    </source>
</evidence>
<comment type="caution">
    <text evidence="19">The sequence shown here is derived from an EMBL/GenBank/DDBJ whole genome shotgun (WGS) entry which is preliminary data.</text>
</comment>
<evidence type="ECO:0000256" key="2">
    <source>
        <dbReference type="ARBA" id="ARBA00004141"/>
    </source>
</evidence>
<evidence type="ECO:0000256" key="6">
    <source>
        <dbReference type="ARBA" id="ARBA00022617"/>
    </source>
</evidence>
<comment type="function">
    <text evidence="1 14">Component of the ubiquinol-cytochrome c reductase complex (complex III or cytochrome b-c1 complex), which is a respiratory chain that generates an electrochemical potential coupled to ATP synthesis.</text>
</comment>
<dbReference type="PANTHER" id="PTHR19271">
    <property type="entry name" value="CYTOCHROME B"/>
    <property type="match status" value="1"/>
</dbReference>
<evidence type="ECO:0000256" key="12">
    <source>
        <dbReference type="ARBA" id="ARBA00023004"/>
    </source>
</evidence>
<feature type="transmembrane region" description="Helical" evidence="16">
    <location>
        <begin position="247"/>
        <end position="264"/>
    </location>
</feature>
<keyword evidence="20" id="KW-1185">Reference proteome</keyword>
<evidence type="ECO:0000313" key="19">
    <source>
        <dbReference type="EMBL" id="MFC3302594.1"/>
    </source>
</evidence>
<dbReference type="InterPro" id="IPR005798">
    <property type="entry name" value="Cyt_b/b6_C"/>
</dbReference>
<comment type="subcellular location">
    <subcellularLocation>
        <location evidence="2">Membrane</location>
        <topology evidence="2">Multi-pass membrane protein</topology>
    </subcellularLocation>
</comment>
<gene>
    <name evidence="19" type="ORF">ACFONP_07595</name>
</gene>
<evidence type="ECO:0000256" key="7">
    <source>
        <dbReference type="ARBA" id="ARBA00022660"/>
    </source>
</evidence>
<feature type="transmembrane region" description="Helical" evidence="16">
    <location>
        <begin position="195"/>
        <end position="215"/>
    </location>
</feature>
<keyword evidence="11 16" id="KW-1133">Transmembrane helix</keyword>
<reference evidence="20" key="1">
    <citation type="journal article" date="2019" name="Int. J. Syst. Evol. Microbiol.">
        <title>The Global Catalogue of Microorganisms (GCM) 10K type strain sequencing project: providing services to taxonomists for standard genome sequencing and annotation.</title>
        <authorList>
            <consortium name="The Broad Institute Genomics Platform"/>
            <consortium name="The Broad Institute Genome Sequencing Center for Infectious Disease"/>
            <person name="Wu L."/>
            <person name="Ma J."/>
        </authorList>
    </citation>
    <scope>NUCLEOTIDE SEQUENCE [LARGE SCALE GENOMIC DNA]</scope>
    <source>
        <strain evidence="20">KCTC 22245</strain>
    </source>
</reference>
<feature type="transmembrane region" description="Helical" evidence="16">
    <location>
        <begin position="42"/>
        <end position="70"/>
    </location>
</feature>
<dbReference type="CDD" id="cd00290">
    <property type="entry name" value="cytochrome_b_C"/>
    <property type="match status" value="1"/>
</dbReference>
<dbReference type="RefSeq" id="WP_189570978.1">
    <property type="nucleotide sequence ID" value="NZ_BMXU01000001.1"/>
</dbReference>
<dbReference type="Gene3D" id="1.20.810.10">
    <property type="entry name" value="Cytochrome Bc1 Complex, Chain C"/>
    <property type="match status" value="1"/>
</dbReference>
<feature type="domain" description="Cytochrome b/b6 C-terminal region profile" evidence="18">
    <location>
        <begin position="228"/>
        <end position="405"/>
    </location>
</feature>
<keyword evidence="5 14" id="KW-0813">Transport</keyword>
<dbReference type="SUPFAM" id="SSF81648">
    <property type="entry name" value="a domain/subunit of cytochrome bc1 complex (Ubiquinol-cytochrome c reductase)"/>
    <property type="match status" value="1"/>
</dbReference>
<evidence type="ECO:0000256" key="14">
    <source>
        <dbReference type="RuleBase" id="RU003385"/>
    </source>
</evidence>
<dbReference type="Proteomes" id="UP001595607">
    <property type="component" value="Unassembled WGS sequence"/>
</dbReference>
<organism evidence="19 20">
    <name type="scientific">Parvularcula lutaonensis</name>
    <dbReference type="NCBI Taxonomy" id="491923"/>
    <lineage>
        <taxon>Bacteria</taxon>
        <taxon>Pseudomonadati</taxon>
        <taxon>Pseudomonadota</taxon>
        <taxon>Alphaproteobacteria</taxon>
        <taxon>Parvularculales</taxon>
        <taxon>Parvularculaceae</taxon>
        <taxon>Parvularcula</taxon>
    </lineage>
</organism>
<evidence type="ECO:0000256" key="5">
    <source>
        <dbReference type="ARBA" id="ARBA00022448"/>
    </source>
</evidence>
<comment type="similarity">
    <text evidence="14">Belongs to the cytochrome b family.</text>
</comment>
<keyword evidence="13 16" id="KW-0472">Membrane</keyword>
<dbReference type="EMBL" id="JBHRVA010000002">
    <property type="protein sequence ID" value="MFC3302594.1"/>
    <property type="molecule type" value="Genomic_DNA"/>
</dbReference>
<dbReference type="PANTHER" id="PTHR19271:SF16">
    <property type="entry name" value="CYTOCHROME B"/>
    <property type="match status" value="1"/>
</dbReference>
<dbReference type="PROSITE" id="PS51003">
    <property type="entry name" value="CYTB_CTER"/>
    <property type="match status" value="1"/>
</dbReference>
<dbReference type="InterPro" id="IPR016174">
    <property type="entry name" value="Di-haem_cyt_TM"/>
</dbReference>
<dbReference type="PROSITE" id="PS51002">
    <property type="entry name" value="CYTB_NTER"/>
    <property type="match status" value="1"/>
</dbReference>
<dbReference type="PIRSF" id="PIRSF038885">
    <property type="entry name" value="COB"/>
    <property type="match status" value="1"/>
</dbReference>
<feature type="transmembrane region" description="Helical" evidence="16">
    <location>
        <begin position="371"/>
        <end position="396"/>
    </location>
</feature>
<sequence>MSHESTYVPSTGIEKWIDERLPIIRLGYDSFVDFPTPKNLNYWYTFGGILAICLMVQIVTGVVLAMHYTAHTSLAFQSVEEIMRDVNYGWLMRYTHANGASMFFIAVYAHIARGLYYGSYKEPREILWILGVVIFLLMMATAFMGYVLPWGQMSFWGATVITSLFSAIPVIGDPIKTLLWGGFSVDNPTLNRFYALHYLLPFLIAGAVILHIWALHVPGNNNPSGVEVKDVKKDTVPFHPYYTVKDGFAIVVFLLLFATFVFYMPNALGHPDNYIEADPLVTPAHIVPEWYFLPFYAMLRAIDFNFLFINSKLGGVIVMFGSILIWFVLPWLDRSKVRSMRYRPIAKQFFFLLMISFFALGYLGAMPAEGIYVALAKGFTLYYFAYFLVILPVLSVTETPLPLPKSISEAVLADKNQKGKAKSPAPITGGAQPSPAE</sequence>
<dbReference type="InterPro" id="IPR005797">
    <property type="entry name" value="Cyt_b/b6_N"/>
</dbReference>
<dbReference type="InterPro" id="IPR030689">
    <property type="entry name" value="Cytochrome_b"/>
</dbReference>
<dbReference type="InterPro" id="IPR036150">
    <property type="entry name" value="Cyt_b/b6_C_sf"/>
</dbReference>
<dbReference type="SUPFAM" id="SSF81342">
    <property type="entry name" value="Transmembrane di-heme cytochromes"/>
    <property type="match status" value="1"/>
</dbReference>
<dbReference type="Pfam" id="PF00033">
    <property type="entry name" value="Cytochrome_B"/>
    <property type="match status" value="1"/>
</dbReference>